<proteinExistence type="predicted"/>
<feature type="region of interest" description="Disordered" evidence="3">
    <location>
        <begin position="1036"/>
        <end position="1063"/>
    </location>
</feature>
<dbReference type="Gene3D" id="1.20.58.1540">
    <property type="entry name" value="Actin interacting protein 3, C-terminal domain"/>
    <property type="match status" value="1"/>
</dbReference>
<feature type="region of interest" description="Disordered" evidence="3">
    <location>
        <begin position="120"/>
        <end position="149"/>
    </location>
</feature>
<protein>
    <recommendedName>
        <fullName evidence="4">Actin interacting protein 3-like C-terminal domain-containing protein</fullName>
    </recommendedName>
</protein>
<accession>A0ABR4QJE7</accession>
<feature type="compositionally biased region" description="Polar residues" evidence="3">
    <location>
        <begin position="1176"/>
        <end position="1187"/>
    </location>
</feature>
<dbReference type="InterPro" id="IPR051825">
    <property type="entry name" value="SRCIN1"/>
</dbReference>
<organism evidence="5 6">
    <name type="scientific">Taenia crassiceps</name>
    <dbReference type="NCBI Taxonomy" id="6207"/>
    <lineage>
        <taxon>Eukaryota</taxon>
        <taxon>Metazoa</taxon>
        <taxon>Spiralia</taxon>
        <taxon>Lophotrochozoa</taxon>
        <taxon>Platyhelminthes</taxon>
        <taxon>Cestoda</taxon>
        <taxon>Eucestoda</taxon>
        <taxon>Cyclophyllidea</taxon>
        <taxon>Taeniidae</taxon>
        <taxon>Taenia</taxon>
    </lineage>
</organism>
<dbReference type="PANTHER" id="PTHR22741">
    <property type="entry name" value="P140CAP/SNIP-RELATED"/>
    <property type="match status" value="1"/>
</dbReference>
<feature type="region of interest" description="Disordered" evidence="3">
    <location>
        <begin position="459"/>
        <end position="532"/>
    </location>
</feature>
<evidence type="ECO:0000256" key="3">
    <source>
        <dbReference type="SAM" id="MobiDB-lite"/>
    </source>
</evidence>
<feature type="coiled-coil region" evidence="2">
    <location>
        <begin position="562"/>
        <end position="589"/>
    </location>
</feature>
<comment type="caution">
    <text evidence="5">The sequence shown here is derived from an EMBL/GenBank/DDBJ whole genome shotgun (WGS) entry which is preliminary data.</text>
</comment>
<feature type="compositionally biased region" description="Polar residues" evidence="3">
    <location>
        <begin position="484"/>
        <end position="527"/>
    </location>
</feature>
<sequence length="1187" mass="131516">MHFHRKSGEAEGRRREAEARSVTQFGLSSASSHRVLMYAHPAPTTDAKAMKKKSFWKLVKHKNSTTLKPVEAAPASSTLRSLFMDDTALSRSMRSGSLTEPDPPRPRHLLQGIVRGCRGRAVSERVRDSREERSHRPTPQRRDARKSTTALDQLARSDIDWTVDWTNACQLQDIHVWHQHQLFRVNRVFKEGQSNEFEFLKKLFAILLPKEPIPVDITSAFQVLDEPRKSFRSIHPNEVFSNGSLLKLLHGTKAESDPRRGSAEACILSQQSCPAIYQGSKIPDVLPAPLLGRKYSNSIVGTIKKQEEVEGKKKVEKEEGEEPKSNSFPSLDVMHSQVPSGGTPTRLPIHPTLIPATMQVGSNGERHLILHYPDGHSVATTALPNQSGQFHLVPMLNQPQVQPSQTTLRLIQTAADFSHTNRQPLGMHLEAHAHLVKKKSGQKVELVCTCPPELHNALRQSQMESTGHINRPGDDDPSRRMKNTSRTGLSCVSWANSTPQSDLLTSPSEDSSETFQESDSSGGSCQANVFPPIRKGTIPSDVLLTSILNEHIRRPTKSPQTLEEAQHRIAQMENQLTQLTAWIRAAQTQGGSESESCTPFGPSDNDTAVVESKHLFAHSSGGFERCAHPPLPPHSHLSNRQRLLNAYKELKDLRLDLHGLRETHVANTHQMRSISNSFIKEITQQLSASKSRGATPVRLVQLSLDSHMADYKTGRKEIEAWIKDLDACIEEMRVDALNRRCRVSVAEVEAYALHLSRLSQRLASFKGQIPEIRNASNLLSLVNEAEVKVQNELLLDEQKRIDVTLSTCKQLTCTLFTLKRLAAVQENGISVNIPTFRTIRDPRPEDKKLYLQQISKIIPNHDARMVGLACHEKTRERRKRMLSLHESAYLERAIEQSETNLQEILQRLNELSLDLLSSSAEQSEEEGMNQAPPFASTTLSPSRICPIHQAGGKAAETCCAHCEVLRSGKSCRGSGDGESSTSPSSASSEQNAVGTQLPLPAPPLLPSLPQAPRGPRRAHVVFSRTVLVDAGRETTRLNCPSDLDDDHLDDTGDTGSEAEEPQLWRRERLHRGNRVVDIHPGLPRNEYVICDGRCGAPTCAQGSCLARQKGSTGSVLKTTTAYGSSSNDRNQLASQFSSTTAVGDFDSKSVDSEESEKQLAEPTSVHEMRPHHQCCRLNNSGNPSSTT</sequence>
<feature type="compositionally biased region" description="Polar residues" evidence="3">
    <location>
        <begin position="459"/>
        <end position="468"/>
    </location>
</feature>
<dbReference type="InterPro" id="IPR022782">
    <property type="entry name" value="AIP3-like_C"/>
</dbReference>
<dbReference type="PANTHER" id="PTHR22741:SF10">
    <property type="entry name" value="COILED-COIL DOMAIN-CONTAINING PROTEIN CG32809"/>
    <property type="match status" value="1"/>
</dbReference>
<keyword evidence="1 2" id="KW-0175">Coiled coil</keyword>
<dbReference type="Proteomes" id="UP001651158">
    <property type="component" value="Unassembled WGS sequence"/>
</dbReference>
<keyword evidence="6" id="KW-1185">Reference proteome</keyword>
<evidence type="ECO:0000313" key="5">
    <source>
        <dbReference type="EMBL" id="KAL5109876.1"/>
    </source>
</evidence>
<gene>
    <name evidence="5" type="ORF">TcWFU_001929</name>
</gene>
<dbReference type="EMBL" id="JAKROA010000002">
    <property type="protein sequence ID" value="KAL5109876.1"/>
    <property type="molecule type" value="Genomic_DNA"/>
</dbReference>
<feature type="region of interest" description="Disordered" evidence="3">
    <location>
        <begin position="969"/>
        <end position="1016"/>
    </location>
</feature>
<feature type="compositionally biased region" description="Polar residues" evidence="3">
    <location>
        <begin position="1120"/>
        <end position="1141"/>
    </location>
</feature>
<feature type="region of interest" description="Disordered" evidence="3">
    <location>
        <begin position="1120"/>
        <end position="1187"/>
    </location>
</feature>
<evidence type="ECO:0000256" key="1">
    <source>
        <dbReference type="ARBA" id="ARBA00023054"/>
    </source>
</evidence>
<feature type="compositionally biased region" description="Basic and acidic residues" evidence="3">
    <location>
        <begin position="1"/>
        <end position="19"/>
    </location>
</feature>
<feature type="compositionally biased region" description="Acidic residues" evidence="3">
    <location>
        <begin position="1042"/>
        <end position="1060"/>
    </location>
</feature>
<feature type="region of interest" description="Disordered" evidence="3">
    <location>
        <begin position="918"/>
        <end position="939"/>
    </location>
</feature>
<evidence type="ECO:0000259" key="4">
    <source>
        <dbReference type="Pfam" id="PF03915"/>
    </source>
</evidence>
<feature type="compositionally biased region" description="Low complexity" evidence="3">
    <location>
        <begin position="977"/>
        <end position="988"/>
    </location>
</feature>
<evidence type="ECO:0000256" key="2">
    <source>
        <dbReference type="SAM" id="Coils"/>
    </source>
</evidence>
<feature type="region of interest" description="Disordered" evidence="3">
    <location>
        <begin position="306"/>
        <end position="350"/>
    </location>
</feature>
<feature type="compositionally biased region" description="Basic and acidic residues" evidence="3">
    <location>
        <begin position="1145"/>
        <end position="1170"/>
    </location>
</feature>
<name>A0ABR4QJE7_9CEST</name>
<feature type="compositionally biased region" description="Basic and acidic residues" evidence="3">
    <location>
        <begin position="306"/>
        <end position="317"/>
    </location>
</feature>
<feature type="compositionally biased region" description="Basic and acidic residues" evidence="3">
    <location>
        <begin position="121"/>
        <end position="146"/>
    </location>
</feature>
<evidence type="ECO:0000313" key="6">
    <source>
        <dbReference type="Proteomes" id="UP001651158"/>
    </source>
</evidence>
<feature type="domain" description="Actin interacting protein 3-like C-terminal" evidence="4">
    <location>
        <begin position="562"/>
        <end position="881"/>
    </location>
</feature>
<dbReference type="Pfam" id="PF03915">
    <property type="entry name" value="AIP3"/>
    <property type="match status" value="1"/>
</dbReference>
<reference evidence="5 6" key="1">
    <citation type="journal article" date="2022" name="Front. Cell. Infect. Microbiol.">
        <title>The Genomes of Two Strains of Taenia crassiceps the Animal Model for the Study of Human Cysticercosis.</title>
        <authorList>
            <person name="Bobes R.J."/>
            <person name="Estrada K."/>
            <person name="Rios-Valencia D.G."/>
            <person name="Calderon-Gallegos A."/>
            <person name="de la Torre P."/>
            <person name="Carrero J.C."/>
            <person name="Sanchez-Flores A."/>
            <person name="Laclette J.P."/>
        </authorList>
    </citation>
    <scope>NUCLEOTIDE SEQUENCE [LARGE SCALE GENOMIC DNA]</scope>
    <source>
        <strain evidence="5">WFUcys</strain>
    </source>
</reference>
<feature type="region of interest" description="Disordered" evidence="3">
    <location>
        <begin position="1"/>
        <end position="26"/>
    </location>
</feature>